<evidence type="ECO:0000313" key="8">
    <source>
        <dbReference type="Proteomes" id="UP001417504"/>
    </source>
</evidence>
<dbReference type="AlphaFoldDB" id="A0AAP0KNK4"/>
<dbReference type="PANTHER" id="PTHR31415:SF125">
    <property type="entry name" value="HARPIN INDUCING PROTEIN 1-LIKE 9"/>
    <property type="match status" value="1"/>
</dbReference>
<dbReference type="InterPro" id="IPR044839">
    <property type="entry name" value="NDR1-like"/>
</dbReference>
<gene>
    <name evidence="7" type="ORF">Sjap_003328</name>
</gene>
<dbReference type="EMBL" id="JBBNAE010000001">
    <property type="protein sequence ID" value="KAK9155848.1"/>
    <property type="molecule type" value="Genomic_DNA"/>
</dbReference>
<protein>
    <recommendedName>
        <fullName evidence="6">Late embryogenesis abundant protein LEA-2 subgroup domain-containing protein</fullName>
    </recommendedName>
</protein>
<dbReference type="Proteomes" id="UP001417504">
    <property type="component" value="Unassembled WGS sequence"/>
</dbReference>
<dbReference type="GO" id="GO:0005886">
    <property type="term" value="C:plasma membrane"/>
    <property type="evidence" value="ECO:0007669"/>
    <property type="project" value="TreeGrafter"/>
</dbReference>
<name>A0AAP0KNK4_9MAGN</name>
<evidence type="ECO:0000259" key="6">
    <source>
        <dbReference type="Pfam" id="PF03168"/>
    </source>
</evidence>
<comment type="subcellular location">
    <subcellularLocation>
        <location evidence="1">Membrane</location>
        <topology evidence="1">Single-pass membrane protein</topology>
    </subcellularLocation>
</comment>
<dbReference type="InterPro" id="IPR004864">
    <property type="entry name" value="LEA_2"/>
</dbReference>
<evidence type="ECO:0000313" key="7">
    <source>
        <dbReference type="EMBL" id="KAK9155848.1"/>
    </source>
</evidence>
<evidence type="ECO:0000256" key="3">
    <source>
        <dbReference type="ARBA" id="ARBA00022989"/>
    </source>
</evidence>
<comment type="caution">
    <text evidence="7">The sequence shown here is derived from an EMBL/GenBank/DDBJ whole genome shotgun (WGS) entry which is preliminary data.</text>
</comment>
<sequence length="200" mass="22264">MSSHSTKTCRDHFSLCAWILEVLIVWILIFLLICLVSQPKAPNFSITNFYSPPLDLTNTTQIINSTNGHDPQYTIATFNLQITNPNKAIRVYYQDLNVSLHYNNWAVGEVCVLGFEQVHKNSTERELRFSTGNDGELVRMRRAFSSNGSASGVSFRAGLVGGIRYGIFWWKTRRGVLDLGAVVAVGSDGKVFGGMDLKLA</sequence>
<feature type="transmembrane region" description="Helical" evidence="5">
    <location>
        <begin position="12"/>
        <end position="33"/>
    </location>
</feature>
<evidence type="ECO:0000256" key="2">
    <source>
        <dbReference type="ARBA" id="ARBA00022692"/>
    </source>
</evidence>
<evidence type="ECO:0000256" key="1">
    <source>
        <dbReference type="ARBA" id="ARBA00004167"/>
    </source>
</evidence>
<keyword evidence="8" id="KW-1185">Reference proteome</keyword>
<dbReference type="GO" id="GO:0098542">
    <property type="term" value="P:defense response to other organism"/>
    <property type="evidence" value="ECO:0007669"/>
    <property type="project" value="InterPro"/>
</dbReference>
<dbReference type="Pfam" id="PF03168">
    <property type="entry name" value="LEA_2"/>
    <property type="match status" value="1"/>
</dbReference>
<dbReference type="GO" id="GO:0009506">
    <property type="term" value="C:plasmodesma"/>
    <property type="evidence" value="ECO:0007669"/>
    <property type="project" value="TreeGrafter"/>
</dbReference>
<reference evidence="7 8" key="1">
    <citation type="submission" date="2024-01" db="EMBL/GenBank/DDBJ databases">
        <title>Genome assemblies of Stephania.</title>
        <authorList>
            <person name="Yang L."/>
        </authorList>
    </citation>
    <scope>NUCLEOTIDE SEQUENCE [LARGE SCALE GENOMIC DNA]</scope>
    <source>
        <strain evidence="7">QJT</strain>
        <tissue evidence="7">Leaf</tissue>
    </source>
</reference>
<keyword evidence="2 5" id="KW-0812">Transmembrane</keyword>
<evidence type="ECO:0000256" key="4">
    <source>
        <dbReference type="ARBA" id="ARBA00023136"/>
    </source>
</evidence>
<accession>A0AAP0KNK4</accession>
<dbReference type="PANTHER" id="PTHR31415">
    <property type="entry name" value="OS05G0367900 PROTEIN"/>
    <property type="match status" value="1"/>
</dbReference>
<proteinExistence type="predicted"/>
<keyword evidence="3 5" id="KW-1133">Transmembrane helix</keyword>
<organism evidence="7 8">
    <name type="scientific">Stephania japonica</name>
    <dbReference type="NCBI Taxonomy" id="461633"/>
    <lineage>
        <taxon>Eukaryota</taxon>
        <taxon>Viridiplantae</taxon>
        <taxon>Streptophyta</taxon>
        <taxon>Embryophyta</taxon>
        <taxon>Tracheophyta</taxon>
        <taxon>Spermatophyta</taxon>
        <taxon>Magnoliopsida</taxon>
        <taxon>Ranunculales</taxon>
        <taxon>Menispermaceae</taxon>
        <taxon>Menispermoideae</taxon>
        <taxon>Cissampelideae</taxon>
        <taxon>Stephania</taxon>
    </lineage>
</organism>
<evidence type="ECO:0000256" key="5">
    <source>
        <dbReference type="SAM" id="Phobius"/>
    </source>
</evidence>
<feature type="domain" description="Late embryogenesis abundant protein LEA-2 subgroup" evidence="6">
    <location>
        <begin position="80"/>
        <end position="173"/>
    </location>
</feature>
<keyword evidence="4 5" id="KW-0472">Membrane</keyword>